<dbReference type="Proteomes" id="UP000825935">
    <property type="component" value="Chromosome 36"/>
</dbReference>
<dbReference type="AlphaFoldDB" id="A0A8T2QDA0"/>
<proteinExistence type="predicted"/>
<dbReference type="OrthoDB" id="10489227at2759"/>
<gene>
    <name evidence="2" type="ORF">KP509_36G057500</name>
</gene>
<name>A0A8T2QDA0_CERRI</name>
<reference evidence="2" key="1">
    <citation type="submission" date="2021-08" db="EMBL/GenBank/DDBJ databases">
        <title>WGS assembly of Ceratopteris richardii.</title>
        <authorList>
            <person name="Marchant D.B."/>
            <person name="Chen G."/>
            <person name="Jenkins J."/>
            <person name="Shu S."/>
            <person name="Leebens-Mack J."/>
            <person name="Grimwood J."/>
            <person name="Schmutz J."/>
            <person name="Soltis P."/>
            <person name="Soltis D."/>
            <person name="Chen Z.-H."/>
        </authorList>
    </citation>
    <scope>NUCLEOTIDE SEQUENCE</scope>
    <source>
        <strain evidence="2">Whitten #5841</strain>
        <tissue evidence="2">Leaf</tissue>
    </source>
</reference>
<feature type="compositionally biased region" description="Polar residues" evidence="1">
    <location>
        <begin position="195"/>
        <end position="214"/>
    </location>
</feature>
<feature type="compositionally biased region" description="Basic and acidic residues" evidence="1">
    <location>
        <begin position="217"/>
        <end position="227"/>
    </location>
</feature>
<protein>
    <submittedName>
        <fullName evidence="2">Uncharacterized protein</fullName>
    </submittedName>
</protein>
<feature type="compositionally biased region" description="Basic and acidic residues" evidence="1">
    <location>
        <begin position="181"/>
        <end position="190"/>
    </location>
</feature>
<feature type="compositionally biased region" description="Pro residues" evidence="1">
    <location>
        <begin position="128"/>
        <end position="137"/>
    </location>
</feature>
<comment type="caution">
    <text evidence="2">The sequence shown here is derived from an EMBL/GenBank/DDBJ whole genome shotgun (WGS) entry which is preliminary data.</text>
</comment>
<accession>A0A8T2QDA0</accession>
<keyword evidence="3" id="KW-1185">Reference proteome</keyword>
<sequence>MASQPVTEAAARESRANVREDMAFITSGAREKVDRAMANAKCIGKSLLHPLDKEKRKDLQSDAEREKEAAIEKRDEIRAIATQQAHEERAAARSMVAKEVFEAGGSRYPVLITKEVQKQPQPHLPGTGPCPSPPNRPPYENWHDVPLAQSPHATAGEDHAEGVQRDQRHSEGPLRPASATDRFRGIHAVDDSDMSEASTRVVQCSAPQNTNIQSVDAGKEAHYANRH</sequence>
<dbReference type="EMBL" id="CM035441">
    <property type="protein sequence ID" value="KAH7281664.1"/>
    <property type="molecule type" value="Genomic_DNA"/>
</dbReference>
<evidence type="ECO:0000256" key="1">
    <source>
        <dbReference type="SAM" id="MobiDB-lite"/>
    </source>
</evidence>
<evidence type="ECO:0000313" key="2">
    <source>
        <dbReference type="EMBL" id="KAH7281664.1"/>
    </source>
</evidence>
<feature type="compositionally biased region" description="Basic and acidic residues" evidence="1">
    <location>
        <begin position="155"/>
        <end position="172"/>
    </location>
</feature>
<evidence type="ECO:0000313" key="3">
    <source>
        <dbReference type="Proteomes" id="UP000825935"/>
    </source>
</evidence>
<feature type="region of interest" description="Disordered" evidence="1">
    <location>
        <begin position="111"/>
        <end position="227"/>
    </location>
</feature>
<organism evidence="2 3">
    <name type="scientific">Ceratopteris richardii</name>
    <name type="common">Triangle waterfern</name>
    <dbReference type="NCBI Taxonomy" id="49495"/>
    <lineage>
        <taxon>Eukaryota</taxon>
        <taxon>Viridiplantae</taxon>
        <taxon>Streptophyta</taxon>
        <taxon>Embryophyta</taxon>
        <taxon>Tracheophyta</taxon>
        <taxon>Polypodiopsida</taxon>
        <taxon>Polypodiidae</taxon>
        <taxon>Polypodiales</taxon>
        <taxon>Pteridineae</taxon>
        <taxon>Pteridaceae</taxon>
        <taxon>Parkerioideae</taxon>
        <taxon>Ceratopteris</taxon>
    </lineage>
</organism>